<evidence type="ECO:0000256" key="2">
    <source>
        <dbReference type="ARBA" id="ARBA00023136"/>
    </source>
</evidence>
<reference evidence="7 8" key="1">
    <citation type="submission" date="2023-02" db="EMBL/GenBank/DDBJ databases">
        <title>Gemone sequence of Telluria chitinolytica ACM 3522T.</title>
        <authorList>
            <person name="Frediansyah A."/>
            <person name="Miess H."/>
            <person name="Gross H."/>
        </authorList>
    </citation>
    <scope>NUCLEOTIDE SEQUENCE [LARGE SCALE GENOMIC DNA]</scope>
    <source>
        <strain evidence="7 8">ACM 3522</strain>
    </source>
</reference>
<dbReference type="SMART" id="SM00965">
    <property type="entry name" value="STN"/>
    <property type="match status" value="1"/>
</dbReference>
<dbReference type="InterPro" id="IPR050810">
    <property type="entry name" value="Bact_Secretion_Sys_Channel"/>
</dbReference>
<feature type="domain" description="Secretin/TonB short N-terminal" evidence="6">
    <location>
        <begin position="107"/>
        <end position="155"/>
    </location>
</feature>
<evidence type="ECO:0000259" key="6">
    <source>
        <dbReference type="SMART" id="SM00965"/>
    </source>
</evidence>
<dbReference type="EMBL" id="CP119083">
    <property type="protein sequence ID" value="WEF34776.1"/>
    <property type="molecule type" value="Genomic_DNA"/>
</dbReference>
<protein>
    <submittedName>
        <fullName evidence="7">Pilus (MSHA type) biogenesis protein MshL</fullName>
    </submittedName>
</protein>
<evidence type="ECO:0000313" key="8">
    <source>
        <dbReference type="Proteomes" id="UP001216510"/>
    </source>
</evidence>
<proteinExistence type="predicted"/>
<dbReference type="PANTHER" id="PTHR30332">
    <property type="entry name" value="PROBABLE GENERAL SECRETION PATHWAY PROTEIN D"/>
    <property type="match status" value="1"/>
</dbReference>
<feature type="signal peptide" evidence="5">
    <location>
        <begin position="1"/>
        <end position="25"/>
    </location>
</feature>
<keyword evidence="8" id="KW-1185">Reference proteome</keyword>
<keyword evidence="3" id="KW-0998">Cell outer membrane</keyword>
<gene>
    <name evidence="7" type="primary">mshL</name>
    <name evidence="7" type="ORF">PX653_08455</name>
</gene>
<evidence type="ECO:0000256" key="1">
    <source>
        <dbReference type="ARBA" id="ARBA00022448"/>
    </source>
</evidence>
<keyword evidence="1" id="KW-0813">Transport</keyword>
<dbReference type="Pfam" id="PF00263">
    <property type="entry name" value="Secretin"/>
    <property type="match status" value="1"/>
</dbReference>
<keyword evidence="2" id="KW-0472">Membrane</keyword>
<dbReference type="InterPro" id="IPR011662">
    <property type="entry name" value="Secretin/TonB_short_N"/>
</dbReference>
<accession>A0ABY8BIM1</accession>
<dbReference type="NCBIfam" id="TIGR02519">
    <property type="entry name" value="pilus_MshL"/>
    <property type="match status" value="1"/>
</dbReference>
<dbReference type="Proteomes" id="UP001216510">
    <property type="component" value="Chromosome"/>
</dbReference>
<dbReference type="RefSeq" id="WP_277417447.1">
    <property type="nucleotide sequence ID" value="NZ_CP119083.1"/>
</dbReference>
<dbReference type="InterPro" id="IPR004846">
    <property type="entry name" value="T2SS/T3SS_dom"/>
</dbReference>
<evidence type="ECO:0000313" key="7">
    <source>
        <dbReference type="EMBL" id="WEF34776.1"/>
    </source>
</evidence>
<sequence length="592" mass="62278">MTKPHTKHPLIRAVAQATVCLVALAGCDTAARRDTYDEINRQMQAAAAKGAQPASPSAVEAALLPPVPALAAQLPKARAVLEERFNVALNNVPAQQFFNSIVAGTRYNMLIHPDVTGTITANLKDVTVQEALDAIRELYGYDYRIEGNRITIRPLTMQSRIFQVNYLTANRKGSSNVRVSSTSINTVATNQGSNANGTSSTPGNNSGQTQNGMPGGAQAQQEDASNVKTTSDTDFWGEVRAALEALVGGGEDGRSVIISPQSGVIVVRALPEQLRAVEQYLRATRLAVERQVILEAKILEVQLNSGFQSGVNWAAFRQGGNSRGSAGILTPGTALSTLNNGAGVVQSTGGPNSISALPGTALGSAASAAGTMFGLAFQTSNFSAMISFLESQGTVHVLSSPRIATLNNQKAVLKIGTDEFYVTGISTTTNSNVSGNTTTPNVTLQPFFSGVLLDVTPQIDEEGHIMLHVHPSVSEVSTVNKSINLGSAGSLNLPLAASSTSEMDSMVRGKDGQIVAIGGLMRQAMSSDRSQLPGVGDVPVLGSLFRNKDSSMQKRELVVLIKPTIVDGAGSMTQDMQDAARRFQQFDPAGSR</sequence>
<dbReference type="PROSITE" id="PS51257">
    <property type="entry name" value="PROKAR_LIPOPROTEIN"/>
    <property type="match status" value="1"/>
</dbReference>
<evidence type="ECO:0000256" key="4">
    <source>
        <dbReference type="SAM" id="MobiDB-lite"/>
    </source>
</evidence>
<dbReference type="InterPro" id="IPR013358">
    <property type="entry name" value="Pilus_biogenesis_MshL"/>
</dbReference>
<name>A0ABY8BIM1_9BURK</name>
<dbReference type="PANTHER" id="PTHR30332:SF17">
    <property type="entry name" value="TYPE IV PILIATION SYSTEM PROTEIN DR_0774-RELATED"/>
    <property type="match status" value="1"/>
</dbReference>
<evidence type="ECO:0000256" key="3">
    <source>
        <dbReference type="ARBA" id="ARBA00023237"/>
    </source>
</evidence>
<evidence type="ECO:0000256" key="5">
    <source>
        <dbReference type="SAM" id="SignalP"/>
    </source>
</evidence>
<dbReference type="Gene3D" id="3.30.1370.130">
    <property type="match status" value="1"/>
</dbReference>
<dbReference type="Pfam" id="PF07660">
    <property type="entry name" value="STN"/>
    <property type="match status" value="1"/>
</dbReference>
<dbReference type="InterPro" id="IPR011514">
    <property type="entry name" value="Secretin_N_2"/>
</dbReference>
<keyword evidence="5" id="KW-0732">Signal</keyword>
<feature type="chain" id="PRO_5047549112" evidence="5">
    <location>
        <begin position="26"/>
        <end position="592"/>
    </location>
</feature>
<dbReference type="InterPro" id="IPR001775">
    <property type="entry name" value="GspD/PilQ"/>
</dbReference>
<feature type="region of interest" description="Disordered" evidence="4">
    <location>
        <begin position="185"/>
        <end position="231"/>
    </location>
</feature>
<dbReference type="PRINTS" id="PR00811">
    <property type="entry name" value="BCTERIALGSPD"/>
</dbReference>
<organism evidence="7 8">
    <name type="scientific">Pseudoduganella chitinolytica</name>
    <dbReference type="NCBI Taxonomy" id="34070"/>
    <lineage>
        <taxon>Bacteria</taxon>
        <taxon>Pseudomonadati</taxon>
        <taxon>Pseudomonadota</taxon>
        <taxon>Betaproteobacteria</taxon>
        <taxon>Burkholderiales</taxon>
        <taxon>Oxalobacteraceae</taxon>
        <taxon>Telluria group</taxon>
        <taxon>Pseudoduganella</taxon>
    </lineage>
</organism>
<dbReference type="Pfam" id="PF07655">
    <property type="entry name" value="Secretin_N_2"/>
    <property type="match status" value="1"/>
</dbReference>